<dbReference type="AlphaFoldDB" id="A0A1A6A876"/>
<evidence type="ECO:0000313" key="2">
    <source>
        <dbReference type="EMBL" id="OBR86253.1"/>
    </source>
</evidence>
<dbReference type="Proteomes" id="UP000078595">
    <property type="component" value="Chromosome 4"/>
</dbReference>
<dbReference type="KEGG" id="kdj:28967673"/>
<sequence>MTAHERSEVPTVDADSAASLGESAQQSSLGTPQDWNRKDLFGTSKRVGTTTAQSVATGTDRTGRDDGEQPRDGGGYYRGRRGQPTERRGQSKERSINDTESHNGA</sequence>
<evidence type="ECO:0000313" key="3">
    <source>
        <dbReference type="EMBL" id="WWC61374.1"/>
    </source>
</evidence>
<accession>A0A1A6A876</accession>
<reference evidence="3" key="2">
    <citation type="submission" date="2013-07" db="EMBL/GenBank/DDBJ databases">
        <authorList>
            <consortium name="The Broad Institute Genome Sequencing Platform"/>
            <person name="Cuomo C."/>
            <person name="Litvintseva A."/>
            <person name="Chen Y."/>
            <person name="Heitman J."/>
            <person name="Sun S."/>
            <person name="Springer D."/>
            <person name="Dromer F."/>
            <person name="Young S.K."/>
            <person name="Zeng Q."/>
            <person name="Gargeya S."/>
            <person name="Fitzgerald M."/>
            <person name="Abouelleil A."/>
            <person name="Alvarado L."/>
            <person name="Berlin A.M."/>
            <person name="Chapman S.B."/>
            <person name="Dewar J."/>
            <person name="Goldberg J."/>
            <person name="Griggs A."/>
            <person name="Gujja S."/>
            <person name="Hansen M."/>
            <person name="Howarth C."/>
            <person name="Imamovic A."/>
            <person name="Larimer J."/>
            <person name="McCowan C."/>
            <person name="Murphy C."/>
            <person name="Pearson M."/>
            <person name="Priest M."/>
            <person name="Roberts A."/>
            <person name="Saif S."/>
            <person name="Shea T."/>
            <person name="Sykes S."/>
            <person name="Wortman J."/>
            <person name="Nusbaum C."/>
            <person name="Birren B."/>
        </authorList>
    </citation>
    <scope>NUCLEOTIDE SEQUENCE</scope>
    <source>
        <strain evidence="3">CBS 10117</strain>
    </source>
</reference>
<feature type="compositionally biased region" description="Polar residues" evidence="1">
    <location>
        <begin position="46"/>
        <end position="60"/>
    </location>
</feature>
<reference evidence="3" key="3">
    <citation type="submission" date="2024-02" db="EMBL/GenBank/DDBJ databases">
        <title>Comparative genomics of Cryptococcus and Kwoniella reveals pathogenesis evolution and contrasting modes of karyotype evolution via chromosome fusion or intercentromeric recombination.</title>
        <authorList>
            <person name="Coelho M.A."/>
            <person name="David-Palma M."/>
            <person name="Shea T."/>
            <person name="Bowers K."/>
            <person name="McGinley-Smith S."/>
            <person name="Mohammad A.W."/>
            <person name="Gnirke A."/>
            <person name="Yurkov A.M."/>
            <person name="Nowrousian M."/>
            <person name="Sun S."/>
            <person name="Cuomo C.A."/>
            <person name="Heitman J."/>
        </authorList>
    </citation>
    <scope>NUCLEOTIDE SEQUENCE</scope>
    <source>
        <strain evidence="3">CBS 10117</strain>
    </source>
</reference>
<feature type="region of interest" description="Disordered" evidence="1">
    <location>
        <begin position="1"/>
        <end position="105"/>
    </location>
</feature>
<dbReference type="EMBL" id="KI894030">
    <property type="protein sequence ID" value="OBR86253.1"/>
    <property type="molecule type" value="Genomic_DNA"/>
</dbReference>
<name>A0A1A6A876_9TREE</name>
<reference evidence="2" key="1">
    <citation type="submission" date="2013-07" db="EMBL/GenBank/DDBJ databases">
        <title>The Genome Sequence of Cryptococcus dejecticola CBS10117.</title>
        <authorList>
            <consortium name="The Broad Institute Genome Sequencing Platform"/>
            <person name="Cuomo C."/>
            <person name="Litvintseva A."/>
            <person name="Chen Y."/>
            <person name="Heitman J."/>
            <person name="Sun S."/>
            <person name="Springer D."/>
            <person name="Dromer F."/>
            <person name="Young S.K."/>
            <person name="Zeng Q."/>
            <person name="Gargeya S."/>
            <person name="Fitzgerald M."/>
            <person name="Abouelleil A."/>
            <person name="Alvarado L."/>
            <person name="Berlin A.M."/>
            <person name="Chapman S.B."/>
            <person name="Dewar J."/>
            <person name="Goldberg J."/>
            <person name="Griggs A."/>
            <person name="Gujja S."/>
            <person name="Hansen M."/>
            <person name="Howarth C."/>
            <person name="Imamovic A."/>
            <person name="Larimer J."/>
            <person name="McCowan C."/>
            <person name="Murphy C."/>
            <person name="Pearson M."/>
            <person name="Priest M."/>
            <person name="Roberts A."/>
            <person name="Saif S."/>
            <person name="Shea T."/>
            <person name="Sykes S."/>
            <person name="Wortman J."/>
            <person name="Nusbaum C."/>
            <person name="Birren B."/>
        </authorList>
    </citation>
    <scope>NUCLEOTIDE SEQUENCE [LARGE SCALE GENOMIC DNA]</scope>
    <source>
        <strain evidence="2">CBS 10117</strain>
    </source>
</reference>
<dbReference type="RefSeq" id="XP_018264095.1">
    <property type="nucleotide sequence ID" value="XM_018407287.1"/>
</dbReference>
<dbReference type="EMBL" id="CP144533">
    <property type="protein sequence ID" value="WWC61374.1"/>
    <property type="molecule type" value="Genomic_DNA"/>
</dbReference>
<feature type="compositionally biased region" description="Basic and acidic residues" evidence="1">
    <location>
        <begin position="61"/>
        <end position="71"/>
    </location>
</feature>
<keyword evidence="4" id="KW-1185">Reference proteome</keyword>
<dbReference type="VEuPathDB" id="FungiDB:I303_03974"/>
<proteinExistence type="predicted"/>
<dbReference type="GeneID" id="28967673"/>
<evidence type="ECO:0000256" key="1">
    <source>
        <dbReference type="SAM" id="MobiDB-lite"/>
    </source>
</evidence>
<evidence type="ECO:0000313" key="4">
    <source>
        <dbReference type="Proteomes" id="UP000078595"/>
    </source>
</evidence>
<organism evidence="2">
    <name type="scientific">Kwoniella dejecticola CBS 10117</name>
    <dbReference type="NCBI Taxonomy" id="1296121"/>
    <lineage>
        <taxon>Eukaryota</taxon>
        <taxon>Fungi</taxon>
        <taxon>Dikarya</taxon>
        <taxon>Basidiomycota</taxon>
        <taxon>Agaricomycotina</taxon>
        <taxon>Tremellomycetes</taxon>
        <taxon>Tremellales</taxon>
        <taxon>Cryptococcaceae</taxon>
        <taxon>Kwoniella</taxon>
    </lineage>
</organism>
<protein>
    <submittedName>
        <fullName evidence="2">Uncharacterized protein</fullName>
    </submittedName>
</protein>
<feature type="compositionally biased region" description="Polar residues" evidence="1">
    <location>
        <begin position="22"/>
        <end position="34"/>
    </location>
</feature>
<gene>
    <name evidence="2" type="ORF">I303_03974</name>
    <name evidence="3" type="ORF">I303_103956</name>
</gene>
<feature type="compositionally biased region" description="Basic and acidic residues" evidence="1">
    <location>
        <begin position="83"/>
        <end position="105"/>
    </location>
</feature>